<sequence>MEYFATMATQEYTQIYGEYTSVSIEDSGDEALAKSMEARLHYDSPLSAECCIFKIPEVFRRHNEKAYEPDVIAIGPFHRGKQSLKPMEDVKQWYLLTLLSRLNVSMLSLVKDIKEYDKSARDCYQGPIRLDQNEFIDMLIVDGCFLVELFRKEKIYDFASKDDPRFKDDPLFNMSCMHEFLLHDLLLLENQLPWFVLQHLFDLTGGNDHDHSSSSFTELVLYFFRHNFPQTNPSISTSRLHAKNLHIVDLIRNVLTSLSQDDQSDQRDQSDYPVPLGYYVPETHQSDQSDQRDQRDYPVPLGYYVPETHQSDQSDQSEYTTFPVMLVMTQAKTARPQLIPCVTKLMEAGVKFTKSSSDGEQLMRDYFTTPWTIISLVGAFILLVLTFLQTSYTIKQS</sequence>
<dbReference type="EMBL" id="JAEACU010000009">
    <property type="protein sequence ID" value="KAH7518904.1"/>
    <property type="molecule type" value="Genomic_DNA"/>
</dbReference>
<dbReference type="AlphaFoldDB" id="A0A978UVK4"/>
<comment type="caution">
    <text evidence="3">The sequence shown here is derived from an EMBL/GenBank/DDBJ whole genome shotgun (WGS) entry which is preliminary data.</text>
</comment>
<dbReference type="Pfam" id="PF03140">
    <property type="entry name" value="DUF247"/>
    <property type="match status" value="1"/>
</dbReference>
<evidence type="ECO:0000313" key="4">
    <source>
        <dbReference type="Proteomes" id="UP000813462"/>
    </source>
</evidence>
<evidence type="ECO:0000313" key="3">
    <source>
        <dbReference type="EMBL" id="KAH7518904.1"/>
    </source>
</evidence>
<accession>A0A978UVK4</accession>
<evidence type="ECO:0000256" key="2">
    <source>
        <dbReference type="SAM" id="Phobius"/>
    </source>
</evidence>
<name>A0A978UVK4_ZIZJJ</name>
<dbReference type="PANTHER" id="PTHR31170:SF17">
    <property type="match status" value="1"/>
</dbReference>
<dbReference type="Proteomes" id="UP000813462">
    <property type="component" value="Unassembled WGS sequence"/>
</dbReference>
<reference evidence="3" key="1">
    <citation type="journal article" date="2021" name="Front. Plant Sci.">
        <title>Chromosome-Scale Genome Assembly for Chinese Sour Jujube and Insights Into Its Genome Evolution and Domestication Signature.</title>
        <authorList>
            <person name="Shen L.-Y."/>
            <person name="Luo H."/>
            <person name="Wang X.-L."/>
            <person name="Wang X.-M."/>
            <person name="Qiu X.-J."/>
            <person name="Liu H."/>
            <person name="Zhou S.-S."/>
            <person name="Jia K.-H."/>
            <person name="Nie S."/>
            <person name="Bao Y.-T."/>
            <person name="Zhang R.-G."/>
            <person name="Yun Q.-Z."/>
            <person name="Chai Y.-H."/>
            <person name="Lu J.-Y."/>
            <person name="Li Y."/>
            <person name="Zhao S.-W."/>
            <person name="Mao J.-F."/>
            <person name="Jia S.-G."/>
            <person name="Mao Y.-M."/>
        </authorList>
    </citation>
    <scope>NUCLEOTIDE SEQUENCE</scope>
    <source>
        <strain evidence="3">AT0</strain>
        <tissue evidence="3">Leaf</tissue>
    </source>
</reference>
<proteinExistence type="predicted"/>
<dbReference type="InterPro" id="IPR004158">
    <property type="entry name" value="DUF247_pln"/>
</dbReference>
<feature type="compositionally biased region" description="Basic and acidic residues" evidence="1">
    <location>
        <begin position="284"/>
        <end position="296"/>
    </location>
</feature>
<protein>
    <submittedName>
        <fullName evidence="3">Uncharacterized protein</fullName>
    </submittedName>
</protein>
<keyword evidence="2" id="KW-0812">Transmembrane</keyword>
<gene>
    <name evidence="3" type="ORF">FEM48_Zijuj09G0220600</name>
</gene>
<feature type="region of interest" description="Disordered" evidence="1">
    <location>
        <begin position="260"/>
        <end position="316"/>
    </location>
</feature>
<keyword evidence="2" id="KW-1133">Transmembrane helix</keyword>
<feature type="transmembrane region" description="Helical" evidence="2">
    <location>
        <begin position="371"/>
        <end position="388"/>
    </location>
</feature>
<keyword evidence="2" id="KW-0472">Membrane</keyword>
<organism evidence="3 4">
    <name type="scientific">Ziziphus jujuba var. spinosa</name>
    <dbReference type="NCBI Taxonomy" id="714518"/>
    <lineage>
        <taxon>Eukaryota</taxon>
        <taxon>Viridiplantae</taxon>
        <taxon>Streptophyta</taxon>
        <taxon>Embryophyta</taxon>
        <taxon>Tracheophyta</taxon>
        <taxon>Spermatophyta</taxon>
        <taxon>Magnoliopsida</taxon>
        <taxon>eudicotyledons</taxon>
        <taxon>Gunneridae</taxon>
        <taxon>Pentapetalae</taxon>
        <taxon>rosids</taxon>
        <taxon>fabids</taxon>
        <taxon>Rosales</taxon>
        <taxon>Rhamnaceae</taxon>
        <taxon>Paliureae</taxon>
        <taxon>Ziziphus</taxon>
    </lineage>
</organism>
<dbReference type="PANTHER" id="PTHR31170">
    <property type="entry name" value="BNAC04G53230D PROTEIN"/>
    <property type="match status" value="1"/>
</dbReference>
<evidence type="ECO:0000256" key="1">
    <source>
        <dbReference type="SAM" id="MobiDB-lite"/>
    </source>
</evidence>